<reference evidence="1" key="1">
    <citation type="submission" date="2017-12" db="EMBL/GenBank/DDBJ databases">
        <title>FDA dAtabase for Regulatory Grade micrObial Sequences (FDA-ARGOS): Supporting development and validation of Infectious Disease Dx tests.</title>
        <authorList>
            <person name="Campos J."/>
            <person name="Goldberg B."/>
            <person name="Tallon L."/>
            <person name="Sadzewicz L."/>
            <person name="Sengamalay N."/>
            <person name="Ott S."/>
            <person name="Godinez A."/>
            <person name="Nagaraj S."/>
            <person name="Vyas G."/>
            <person name="Aluvathingal J."/>
            <person name="Nadendla S."/>
            <person name="Geyer C."/>
            <person name="Nandy P."/>
            <person name="Hobson J."/>
            <person name="Sichtig H."/>
        </authorList>
    </citation>
    <scope>NUCLEOTIDE SEQUENCE</scope>
    <source>
        <strain evidence="1">FDAARGOS_252</strain>
    </source>
</reference>
<dbReference type="AlphaFoldDB" id="A0A1V0GW41"/>
<organism evidence="1 2">
    <name type="scientific">Paracoccus yeei</name>
    <dbReference type="NCBI Taxonomy" id="147645"/>
    <lineage>
        <taxon>Bacteria</taxon>
        <taxon>Pseudomonadati</taxon>
        <taxon>Pseudomonadota</taxon>
        <taxon>Alphaproteobacteria</taxon>
        <taxon>Rhodobacterales</taxon>
        <taxon>Paracoccaceae</taxon>
        <taxon>Paracoccus</taxon>
    </lineage>
</organism>
<name>A0A1V0GW41_9RHOB</name>
<gene>
    <name evidence="1" type="ORF">A6J80_17285</name>
</gene>
<dbReference type="STRING" id="147645.A6J80_17285"/>
<dbReference type="EMBL" id="CP020442">
    <property type="protein sequence ID" value="ARC37869.2"/>
    <property type="molecule type" value="Genomic_DNA"/>
</dbReference>
<dbReference type="KEGG" id="pye:A6J80_17285"/>
<evidence type="ECO:0000313" key="2">
    <source>
        <dbReference type="Proteomes" id="UP000191257"/>
    </source>
</evidence>
<accession>A0A1V0GW41</accession>
<keyword evidence="2" id="KW-1185">Reference proteome</keyword>
<proteinExistence type="predicted"/>
<protein>
    <submittedName>
        <fullName evidence="1">Uncharacterized protein</fullName>
    </submittedName>
</protein>
<sequence>MRAISLAAGLGPNYLEQTFSRGSAPTQNKLAAVMEQLGQEASIFIYTGVRANAQTIEYLNLLAEAPDDLRASTLDLLRKMARETQVHSGDAQ</sequence>
<dbReference type="Proteomes" id="UP000191257">
    <property type="component" value="Chromosome"/>
</dbReference>
<evidence type="ECO:0000313" key="1">
    <source>
        <dbReference type="EMBL" id="ARC37869.2"/>
    </source>
</evidence>